<proteinExistence type="predicted"/>
<reference evidence="4" key="5">
    <citation type="submission" date="2020-08" db="EMBL/GenBank/DDBJ databases">
        <title>Complete genome sequence of Sphingobium barthaii strain KK22, a high-molecular-weight polycyclic aromatic hydrocarbon-degrading soil bacterium.</title>
        <authorList>
            <person name="Mori J.F."/>
            <person name="Kanaly R.A."/>
        </authorList>
    </citation>
    <scope>NUCLEOTIDE SEQUENCE [LARGE SCALE GENOMIC DNA]</scope>
    <source>
        <strain evidence="4">KK22</strain>
    </source>
</reference>
<evidence type="ECO:0000313" key="4">
    <source>
        <dbReference type="Proteomes" id="UP000593663"/>
    </source>
</evidence>
<dbReference type="Proteomes" id="UP000593663">
    <property type="component" value="Chromosome 1"/>
</dbReference>
<dbReference type="Proteomes" id="UP000221538">
    <property type="component" value="Unassembled WGS sequence"/>
</dbReference>
<evidence type="ECO:0000313" key="3">
    <source>
        <dbReference type="Proteomes" id="UP000221538"/>
    </source>
</evidence>
<dbReference type="AlphaFoldDB" id="A0A292ZD35"/>
<dbReference type="EMBL" id="BEWI01000031">
    <property type="protein sequence ID" value="GAY20801.1"/>
    <property type="molecule type" value="Genomic_DNA"/>
</dbReference>
<reference evidence="2" key="6">
    <citation type="journal article" date="2021" name="Microbiol. Resour. Announc.">
        <title>Complete Genome Sequence of Sphingobium barthaii KK22, a High-Molecular-Weight Polycyclic Aromatic Hydrocarbon-Degrading Soil Bacterium.</title>
        <authorList>
            <person name="Mori J.F."/>
            <person name="Kanaly R.A."/>
        </authorList>
    </citation>
    <scope>NUCLEOTIDE SEQUENCE</scope>
    <source>
        <strain evidence="2">KK22</strain>
    </source>
</reference>
<reference evidence="1" key="3">
    <citation type="submission" date="2017-10" db="EMBL/GenBank/DDBJ databases">
        <title>Bioaugmenting a lab-scale membrane bioreactor with Sphingobium fuliginis OMI to degrade 4-tert-butylphenol.</title>
        <authorList>
            <person name="Takada K."/>
            <person name="Shiba T."/>
            <person name="Soda S."/>
            <person name="Inoue D."/>
            <person name="Miyake M."/>
            <person name="Eguchi M."/>
            <person name="Ike M."/>
        </authorList>
    </citation>
    <scope>NUCLEOTIDE SEQUENCE</scope>
    <source>
        <strain evidence="1">OMI</strain>
    </source>
</reference>
<sequence>MTDVHSLAAPAAPPDLKHVSLDRESDARYWQQRFSTSRARLEQAVEQVGHNVSAIAEFLRHSG</sequence>
<dbReference type="EMBL" id="CP060035">
    <property type="protein sequence ID" value="QOT70208.1"/>
    <property type="molecule type" value="Genomic_DNA"/>
</dbReference>
<dbReference type="KEGG" id="sbar:H5V43_08450"/>
<name>A0A292ZD35_SPHSA</name>
<protein>
    <submittedName>
        <fullName evidence="2">DUF3606 domain-containing protein</fullName>
    </submittedName>
</protein>
<reference evidence="1 3" key="2">
    <citation type="journal article" date="2013" name="Environ. Sci. Technol.">
        <title>The 4-tert-butylphenol-utilizing bacterium Sphingobium fuliginis OMI can degrade bisphenols via phenolic ring hydroxylation and meta-cleavage pathway.</title>
        <authorList>
            <person name="Ogata Y."/>
            <person name="Goda S."/>
            <person name="Toyama T."/>
            <person name="Sei K."/>
            <person name="Ike M."/>
        </authorList>
    </citation>
    <scope>NUCLEOTIDE SEQUENCE [LARGE SCALE GENOMIC DNA]</scope>
    <source>
        <strain evidence="1 3">OMI</strain>
    </source>
</reference>
<evidence type="ECO:0000313" key="1">
    <source>
        <dbReference type="EMBL" id="GAY20801.1"/>
    </source>
</evidence>
<organism evidence="1 3">
    <name type="scientific">Sphingobium fuliginis (strain ATCC 27551)</name>
    <dbReference type="NCBI Taxonomy" id="336203"/>
    <lineage>
        <taxon>Bacteria</taxon>
        <taxon>Pseudomonadati</taxon>
        <taxon>Pseudomonadota</taxon>
        <taxon>Alphaproteobacteria</taxon>
        <taxon>Sphingomonadales</taxon>
        <taxon>Sphingomonadaceae</taxon>
        <taxon>Sphingobium</taxon>
    </lineage>
</organism>
<gene>
    <name evidence="2" type="ORF">H5V43_08450</name>
    <name evidence="1" type="ORF">SFOMI_1331</name>
</gene>
<dbReference type="Pfam" id="PF12244">
    <property type="entry name" value="DUF3606"/>
    <property type="match status" value="1"/>
</dbReference>
<reference evidence="1" key="4">
    <citation type="submission" date="2017-10" db="EMBL/GenBank/DDBJ databases">
        <authorList>
            <person name="Banno H."/>
            <person name="Chua N.-H."/>
        </authorList>
    </citation>
    <scope>NUCLEOTIDE SEQUENCE</scope>
    <source>
        <strain evidence="1">OMI</strain>
    </source>
</reference>
<evidence type="ECO:0000313" key="2">
    <source>
        <dbReference type="EMBL" id="QOT70208.1"/>
    </source>
</evidence>
<dbReference type="InterPro" id="IPR022037">
    <property type="entry name" value="DUF3606"/>
</dbReference>
<dbReference type="RefSeq" id="WP_025551729.1">
    <property type="nucleotide sequence ID" value="NZ_BATN01000137.1"/>
</dbReference>
<reference evidence="1 3" key="1">
    <citation type="journal article" date="2013" name="Biodegradation">
        <title>Occurrence of 4-tert-butylphenol (4-t-BP) biodegradation in an aquatic sample caused by the presence of Spirodela polyrrhiza and isolation of a 4-t-BP-utilizing bacterium.</title>
        <authorList>
            <person name="Ogata Y."/>
            <person name="Toyama T."/>
            <person name="Yu N."/>
            <person name="Wang X."/>
            <person name="Sei K."/>
            <person name="Ike M."/>
        </authorList>
    </citation>
    <scope>NUCLEOTIDE SEQUENCE [LARGE SCALE GENOMIC DNA]</scope>
    <source>
        <strain evidence="1 3">OMI</strain>
    </source>
</reference>
<accession>A0A292ZD35</accession>